<dbReference type="GO" id="GO:0008233">
    <property type="term" value="F:peptidase activity"/>
    <property type="evidence" value="ECO:0007669"/>
    <property type="project" value="UniProtKB-KW"/>
</dbReference>
<keyword evidence="2" id="KW-0472">Membrane</keyword>
<sequence>MTPYGRPHPPGGAERIYDRLWACLRPSVATGATDIKTELSYSRAMDPDMALGNSPGPDVTTDPDGSTGLLDQHDPCGGTSFEYRHGHR</sequence>
<name>A0A061HVT5_CRIGR</name>
<proteinExistence type="predicted"/>
<dbReference type="GO" id="GO:0006508">
    <property type="term" value="P:proteolysis"/>
    <property type="evidence" value="ECO:0007669"/>
    <property type="project" value="UniProtKB-KW"/>
</dbReference>
<feature type="region of interest" description="Disordered" evidence="1">
    <location>
        <begin position="46"/>
        <end position="88"/>
    </location>
</feature>
<reference evidence="3" key="1">
    <citation type="journal article" date="2013" name="Nat. Biotechnol.">
        <title>Chinese hamster genome sequenced from sorted chromosomes.</title>
        <authorList>
            <person name="Brinkrolf K."/>
            <person name="Rupp O."/>
            <person name="Laux H."/>
            <person name="Kollin F."/>
            <person name="Ernst W."/>
            <person name="Linke B."/>
            <person name="Kofler R."/>
            <person name="Romand S."/>
            <person name="Hesse F."/>
            <person name="Budach W.E."/>
            <person name="Galosy S."/>
            <person name="Muller D."/>
            <person name="Noll T."/>
            <person name="Wienberg J."/>
            <person name="Jostock T."/>
            <person name="Leonard M."/>
            <person name="Grillari J."/>
            <person name="Tauch A."/>
            <person name="Goesmann A."/>
            <person name="Helk B."/>
            <person name="Mott J.E."/>
            <person name="Puhler A."/>
            <person name="Borth N."/>
        </authorList>
    </citation>
    <scope>NUCLEOTIDE SEQUENCE [LARGE SCALE GENOMIC DNA]</scope>
    <source>
        <strain evidence="3">17A/GY</strain>
    </source>
</reference>
<evidence type="ECO:0000313" key="2">
    <source>
        <dbReference type="EMBL" id="ERE65565.1"/>
    </source>
</evidence>
<evidence type="ECO:0000256" key="1">
    <source>
        <dbReference type="SAM" id="MobiDB-lite"/>
    </source>
</evidence>
<keyword evidence="2" id="KW-0812">Transmembrane</keyword>
<dbReference type="Proteomes" id="UP000030759">
    <property type="component" value="Unassembled WGS sequence"/>
</dbReference>
<protein>
    <submittedName>
        <fullName evidence="2">Transmembrane protease serine 11B-like protein</fullName>
    </submittedName>
</protein>
<accession>A0A061HVT5</accession>
<dbReference type="EMBL" id="KE683712">
    <property type="protein sequence ID" value="ERE65565.1"/>
    <property type="molecule type" value="Genomic_DNA"/>
</dbReference>
<dbReference type="AlphaFoldDB" id="A0A061HVT5"/>
<keyword evidence="2" id="KW-0645">Protease</keyword>
<organism evidence="2 3">
    <name type="scientific">Cricetulus griseus</name>
    <name type="common">Chinese hamster</name>
    <name type="synonym">Cricetulus barabensis griseus</name>
    <dbReference type="NCBI Taxonomy" id="10029"/>
    <lineage>
        <taxon>Eukaryota</taxon>
        <taxon>Metazoa</taxon>
        <taxon>Chordata</taxon>
        <taxon>Craniata</taxon>
        <taxon>Vertebrata</taxon>
        <taxon>Euteleostomi</taxon>
        <taxon>Mammalia</taxon>
        <taxon>Eutheria</taxon>
        <taxon>Euarchontoglires</taxon>
        <taxon>Glires</taxon>
        <taxon>Rodentia</taxon>
        <taxon>Myomorpha</taxon>
        <taxon>Muroidea</taxon>
        <taxon>Cricetidae</taxon>
        <taxon>Cricetinae</taxon>
        <taxon>Cricetulus</taxon>
    </lineage>
</organism>
<gene>
    <name evidence="2" type="ORF">H671_xg20124</name>
</gene>
<keyword evidence="2" id="KW-0378">Hydrolase</keyword>
<evidence type="ECO:0000313" key="3">
    <source>
        <dbReference type="Proteomes" id="UP000030759"/>
    </source>
</evidence>